<evidence type="ECO:0000256" key="5">
    <source>
        <dbReference type="ARBA" id="ARBA00023242"/>
    </source>
</evidence>
<evidence type="ECO:0000313" key="9">
    <source>
        <dbReference type="Proteomes" id="UP000714275"/>
    </source>
</evidence>
<dbReference type="GO" id="GO:0000811">
    <property type="term" value="C:GINS complex"/>
    <property type="evidence" value="ECO:0007669"/>
    <property type="project" value="TreeGrafter"/>
</dbReference>
<dbReference type="GO" id="GO:0006261">
    <property type="term" value="P:DNA-templated DNA replication"/>
    <property type="evidence" value="ECO:0007669"/>
    <property type="project" value="InterPro"/>
</dbReference>
<evidence type="ECO:0000259" key="6">
    <source>
        <dbReference type="Pfam" id="PF05916"/>
    </source>
</evidence>
<gene>
    <name evidence="8" type="ORF">EV702DRAFT_514790</name>
</gene>
<sequence length="253" mass="29363">MDIDDDDFFTNLDQSGRVANNNAFQERLRQAPRDDDGAEILDAPPFMLEEEEETPLQQLIRHWMNERHSPDILPNEGELLAGLLDHIRSQSETVQLLRTDPSSSEEEHFRIMLVQTEVERVKFIVRSYLRTRLFKIEKFARYIMTNPEVQQRLSESEVEHARRFARLTDQHFYHSVLQSLPETQQTLDDQPPFVPSMVTEPDKARAVFVLARQDCPPVRLPDGSALDMRKGHISLTLYSVVEQLIARGEVELV</sequence>
<evidence type="ECO:0000259" key="7">
    <source>
        <dbReference type="Pfam" id="PF16922"/>
    </source>
</evidence>
<comment type="subcellular location">
    <subcellularLocation>
        <location evidence="1">Nucleus</location>
    </subcellularLocation>
</comment>
<keyword evidence="9" id="KW-1185">Reference proteome</keyword>
<dbReference type="InterPro" id="IPR021151">
    <property type="entry name" value="GINS_A"/>
</dbReference>
<dbReference type="AlphaFoldDB" id="A0A9P7A514"/>
<evidence type="ECO:0000256" key="1">
    <source>
        <dbReference type="ARBA" id="ARBA00004123"/>
    </source>
</evidence>
<dbReference type="PANTHER" id="PTHR21206:SF0">
    <property type="entry name" value="DNA REPLICATION COMPLEX GINS PROTEIN SLD5"/>
    <property type="match status" value="1"/>
</dbReference>
<keyword evidence="4" id="KW-0235">DNA replication</keyword>
<feature type="domain" description="DNA replication complex GINS protein SLD5 C-terminal" evidence="7">
    <location>
        <begin position="201"/>
        <end position="253"/>
    </location>
</feature>
<keyword evidence="5" id="KW-0539">Nucleus</keyword>
<feature type="domain" description="GINS subunit" evidence="6">
    <location>
        <begin position="92"/>
        <end position="171"/>
    </location>
</feature>
<dbReference type="InterPro" id="IPR038749">
    <property type="entry name" value="Sld5_GINS_A"/>
</dbReference>
<dbReference type="Proteomes" id="UP000714275">
    <property type="component" value="Unassembled WGS sequence"/>
</dbReference>
<evidence type="ECO:0000256" key="3">
    <source>
        <dbReference type="ARBA" id="ARBA00014804"/>
    </source>
</evidence>
<dbReference type="GO" id="GO:0000727">
    <property type="term" value="P:double-strand break repair via break-induced replication"/>
    <property type="evidence" value="ECO:0007669"/>
    <property type="project" value="TreeGrafter"/>
</dbReference>
<dbReference type="OrthoDB" id="338231at2759"/>
<dbReference type="InterPro" id="IPR036224">
    <property type="entry name" value="GINS_bundle-like_dom_sf"/>
</dbReference>
<comment type="similarity">
    <text evidence="2">Belongs to the GINS4/SLD5 family.</text>
</comment>
<dbReference type="PANTHER" id="PTHR21206">
    <property type="entry name" value="SLD5 PROTEIN"/>
    <property type="match status" value="1"/>
</dbReference>
<dbReference type="SUPFAM" id="SSF160059">
    <property type="entry name" value="PriA/YqbF domain"/>
    <property type="match status" value="1"/>
</dbReference>
<dbReference type="CDD" id="cd21692">
    <property type="entry name" value="GINS_B_Sld5"/>
    <property type="match status" value="1"/>
</dbReference>
<protein>
    <recommendedName>
        <fullName evidence="3">DNA replication complex GINS protein SLD5</fullName>
    </recommendedName>
</protein>
<proteinExistence type="inferred from homology"/>
<dbReference type="CDD" id="cd11711">
    <property type="entry name" value="GINS_A_Sld5"/>
    <property type="match status" value="1"/>
</dbReference>
<evidence type="ECO:0000313" key="8">
    <source>
        <dbReference type="EMBL" id="KAG1782218.1"/>
    </source>
</evidence>
<organism evidence="8 9">
    <name type="scientific">Suillus placidus</name>
    <dbReference type="NCBI Taxonomy" id="48579"/>
    <lineage>
        <taxon>Eukaryota</taxon>
        <taxon>Fungi</taxon>
        <taxon>Dikarya</taxon>
        <taxon>Basidiomycota</taxon>
        <taxon>Agaricomycotina</taxon>
        <taxon>Agaricomycetes</taxon>
        <taxon>Agaricomycetidae</taxon>
        <taxon>Boletales</taxon>
        <taxon>Suillineae</taxon>
        <taxon>Suillaceae</taxon>
        <taxon>Suillus</taxon>
    </lineage>
</organism>
<dbReference type="Gene3D" id="1.20.58.1030">
    <property type="match status" value="1"/>
</dbReference>
<evidence type="ECO:0000256" key="2">
    <source>
        <dbReference type="ARBA" id="ARBA00008187"/>
    </source>
</evidence>
<dbReference type="SUPFAM" id="SSF158573">
    <property type="entry name" value="GINS helical bundle-like"/>
    <property type="match status" value="1"/>
</dbReference>
<dbReference type="EMBL" id="JABBWD010000004">
    <property type="protein sequence ID" value="KAG1782218.1"/>
    <property type="molecule type" value="Genomic_DNA"/>
</dbReference>
<comment type="caution">
    <text evidence="8">The sequence shown here is derived from an EMBL/GenBank/DDBJ whole genome shotgun (WGS) entry which is preliminary data.</text>
</comment>
<accession>A0A9P7A514</accession>
<dbReference type="InterPro" id="IPR031633">
    <property type="entry name" value="SLD5_C"/>
</dbReference>
<dbReference type="Pfam" id="PF05916">
    <property type="entry name" value="Sld5"/>
    <property type="match status" value="1"/>
</dbReference>
<dbReference type="InterPro" id="IPR008591">
    <property type="entry name" value="GINS_Sld5"/>
</dbReference>
<dbReference type="Pfam" id="PF16922">
    <property type="entry name" value="SLD5_C"/>
    <property type="match status" value="1"/>
</dbReference>
<evidence type="ECO:0000256" key="4">
    <source>
        <dbReference type="ARBA" id="ARBA00022705"/>
    </source>
</evidence>
<name>A0A9P7A514_9AGAM</name>
<reference evidence="8" key="1">
    <citation type="journal article" date="2020" name="New Phytol.">
        <title>Comparative genomics reveals dynamic genome evolution in host specialist ectomycorrhizal fungi.</title>
        <authorList>
            <person name="Lofgren L.A."/>
            <person name="Nguyen N.H."/>
            <person name="Vilgalys R."/>
            <person name="Ruytinx J."/>
            <person name="Liao H.L."/>
            <person name="Branco S."/>
            <person name="Kuo A."/>
            <person name="LaButti K."/>
            <person name="Lipzen A."/>
            <person name="Andreopoulos W."/>
            <person name="Pangilinan J."/>
            <person name="Riley R."/>
            <person name="Hundley H."/>
            <person name="Na H."/>
            <person name="Barry K."/>
            <person name="Grigoriev I.V."/>
            <person name="Stajich J.E."/>
            <person name="Kennedy P.G."/>
        </authorList>
    </citation>
    <scope>NUCLEOTIDE SEQUENCE</scope>
    <source>
        <strain evidence="8">DOB743</strain>
    </source>
</reference>